<dbReference type="Pfam" id="PF08839">
    <property type="entry name" value="CDT1"/>
    <property type="match status" value="1"/>
</dbReference>
<dbReference type="CDD" id="cd18797">
    <property type="entry name" value="SF2_C_Hrq"/>
    <property type="match status" value="1"/>
</dbReference>
<dbReference type="InterPro" id="IPR036390">
    <property type="entry name" value="WH_DNA-bd_sf"/>
</dbReference>
<reference evidence="6" key="1">
    <citation type="submission" date="2020-09" db="EMBL/GenBank/DDBJ databases">
        <title>Comparative genome analyses of four rice-infecting Rhizoctonia solani isolates reveal extensive enrichment of homogalacturonan modification genes.</title>
        <authorList>
            <person name="Lee D.-Y."/>
            <person name="Jeon J."/>
            <person name="Kim K.-T."/>
            <person name="Cheong K."/>
            <person name="Song H."/>
            <person name="Choi G."/>
            <person name="Ko J."/>
            <person name="Opiyo S.O."/>
            <person name="Zuo S."/>
            <person name="Madhav S."/>
            <person name="Lee Y.-H."/>
            <person name="Wang G.-L."/>
        </authorList>
    </citation>
    <scope>NUCLEOTIDE SEQUENCE</scope>
    <source>
        <strain evidence="6">AG1-IA YN-7</strain>
    </source>
</reference>
<dbReference type="SMART" id="SM00487">
    <property type="entry name" value="DEXDc"/>
    <property type="match status" value="1"/>
</dbReference>
<dbReference type="SMART" id="SM00490">
    <property type="entry name" value="HELICc"/>
    <property type="match status" value="1"/>
</dbReference>
<evidence type="ECO:0000256" key="1">
    <source>
        <dbReference type="ARBA" id="ARBA00022741"/>
    </source>
</evidence>
<feature type="domain" description="Helicase ATP-binding" evidence="4">
    <location>
        <begin position="321"/>
        <end position="504"/>
    </location>
</feature>
<dbReference type="Pfam" id="PF09369">
    <property type="entry name" value="MZB"/>
    <property type="match status" value="1"/>
</dbReference>
<dbReference type="AlphaFoldDB" id="A0A8H7H869"/>
<dbReference type="GO" id="GO:0005524">
    <property type="term" value="F:ATP binding"/>
    <property type="evidence" value="ECO:0007669"/>
    <property type="project" value="UniProtKB-KW"/>
</dbReference>
<evidence type="ECO:0000259" key="5">
    <source>
        <dbReference type="PROSITE" id="PS51194"/>
    </source>
</evidence>
<dbReference type="GO" id="GO:0036297">
    <property type="term" value="P:interstrand cross-link repair"/>
    <property type="evidence" value="ECO:0007669"/>
    <property type="project" value="TreeGrafter"/>
</dbReference>
<feature type="compositionally biased region" description="Polar residues" evidence="3">
    <location>
        <begin position="9"/>
        <end position="26"/>
    </location>
</feature>
<evidence type="ECO:0000313" key="6">
    <source>
        <dbReference type="EMBL" id="KAF8677689.1"/>
    </source>
</evidence>
<dbReference type="PANTHER" id="PTHR47957">
    <property type="entry name" value="ATP-DEPENDENT HELICASE HRQ1"/>
    <property type="match status" value="1"/>
</dbReference>
<evidence type="ECO:0000256" key="3">
    <source>
        <dbReference type="SAM" id="MobiDB-lite"/>
    </source>
</evidence>
<feature type="region of interest" description="Disordered" evidence="3">
    <location>
        <begin position="1"/>
        <end position="41"/>
    </location>
</feature>
<dbReference type="GO" id="GO:0006289">
    <property type="term" value="P:nucleotide-excision repair"/>
    <property type="evidence" value="ECO:0007669"/>
    <property type="project" value="TreeGrafter"/>
</dbReference>
<accession>A0A8H7H869</accession>
<sequence>MPPKRKRNSGATTDSGPSKPPNQRTSDPAPKAQSKGKVVAKKSEESNWPTFFQDLFKVYKALNTVIAFCSSRKQLAITFSLVRQSVENILKRPLELERVAQIKALLPDIICFAYYNANELKVNADTAGKDGTPDIYAPQNFSGDSSEEEHVLVLDFAESRKVKGSQRGSQGSGLILPVALTPAGVKNLIEKRNDRFCAAVNELIAACAVTSEDPVALVTSAAHDHIPINPASILESTISGSSEALTIPSSSERPSMESVIKSFKDFHEARPYRDQIVYERVFDKREARWSELARPISNNVANALKMARGVTGFYSHQAAAINSIWDEKNVIVSTSTASGKSVIYQVPILCALEKDKTATAMFIYPTKALAQDQKGAIEQLLLRCPGLEDIKVATYDGDTPQALRNTVRQTASIIFTNFDMLHASIIPNEEHWRRFLKNLHLVVVDELHYYTGAFGSHAAMIMRRLRRVCAANGNQNIRFVSCSATITNPRQHMTDIFGIEDVEVITDDGAPAGQKHFVLWNPPHIDPLNPSAGKVNSLEEACWLFRALMKQGVRTIVFCKVRRTCESLMKMVRKELASEGRSDILAKVRAYRGGYSQSDRRKIEHEAFSGNLLGLVATNALELGVDIGTLDAVIVLGFPFGLASLRQQMGRAGRRARDALTVLVADSRAIDQHYVNHPDELFSDVDMNVGELLIDLDNKVMLESHLQCAAHEMPVHSLHDQSYFGPSLADLCNSSLKRDGDGWYHTNPKFLPFPSKYISIRGIEEEKYVVIDTTLHSEGQVKILEEIEVSRAIFELYEGGVFMHQGQTYIVTQVSHDEKQARIFRSDVNWTTRPRDFTDINAIQTHRIRAVKKSTIRAFYGSVQVFTKVFGFLKLRGQEILDIVDIQTPPYERTTTGMWMDVPKFVLQLLKDKGISPAEAIHAASHAFLNRTHLSSDLKTECKVPSKEYAQRDSSRKRPARLIWYDAAGDGSGVCAKAFDHISALLWEAFEKVESCQCEDGCPSCVRGAKCSEGDAVTSKVGAALILKTLLDIQIDPDTVPNFGNLELSDTVVEAELVRSARETKIEVEE</sequence>
<dbReference type="InterPro" id="IPR001650">
    <property type="entry name" value="Helicase_C-like"/>
</dbReference>
<dbReference type="Pfam" id="PF00270">
    <property type="entry name" value="DEAD"/>
    <property type="match status" value="1"/>
</dbReference>
<dbReference type="SUPFAM" id="SSF52540">
    <property type="entry name" value="P-loop containing nucleoside triphosphate hydrolases"/>
    <property type="match status" value="1"/>
</dbReference>
<dbReference type="SMART" id="SM01075">
    <property type="entry name" value="CDT1"/>
    <property type="match status" value="1"/>
</dbReference>
<dbReference type="InterPro" id="IPR011545">
    <property type="entry name" value="DEAD/DEAH_box_helicase_dom"/>
</dbReference>
<dbReference type="Gene3D" id="3.40.50.300">
    <property type="entry name" value="P-loop containing nucleotide triphosphate hydrolases"/>
    <property type="match status" value="2"/>
</dbReference>
<dbReference type="Pfam" id="PF00271">
    <property type="entry name" value="Helicase_C"/>
    <property type="match status" value="1"/>
</dbReference>
<comment type="caution">
    <text evidence="6">The sequence shown here is derived from an EMBL/GenBank/DDBJ whole genome shotgun (WGS) entry which is preliminary data.</text>
</comment>
<dbReference type="InterPro" id="IPR014939">
    <property type="entry name" value="CDT1_Gemini-bd-like"/>
</dbReference>
<organism evidence="6 7">
    <name type="scientific">Rhizoctonia solani</name>
    <dbReference type="NCBI Taxonomy" id="456999"/>
    <lineage>
        <taxon>Eukaryota</taxon>
        <taxon>Fungi</taxon>
        <taxon>Dikarya</taxon>
        <taxon>Basidiomycota</taxon>
        <taxon>Agaricomycotina</taxon>
        <taxon>Agaricomycetes</taxon>
        <taxon>Cantharellales</taxon>
        <taxon>Ceratobasidiaceae</taxon>
        <taxon>Rhizoctonia</taxon>
    </lineage>
</organism>
<feature type="domain" description="Helicase C-terminal" evidence="5">
    <location>
        <begin position="540"/>
        <end position="693"/>
    </location>
</feature>
<dbReference type="InterPro" id="IPR014001">
    <property type="entry name" value="Helicase_ATP-bd"/>
</dbReference>
<dbReference type="CDD" id="cd17923">
    <property type="entry name" value="DEXHc_Hrq1-like"/>
    <property type="match status" value="1"/>
</dbReference>
<protein>
    <submittedName>
        <fullName evidence="6">DNA replication factor CDT1 like</fullName>
    </submittedName>
</protein>
<dbReference type="GO" id="GO:0005634">
    <property type="term" value="C:nucleus"/>
    <property type="evidence" value="ECO:0007669"/>
    <property type="project" value="TreeGrafter"/>
</dbReference>
<keyword evidence="1" id="KW-0547">Nucleotide-binding</keyword>
<gene>
    <name evidence="6" type="ORF">RHS04_05887</name>
</gene>
<dbReference type="PROSITE" id="PS51194">
    <property type="entry name" value="HELICASE_CTER"/>
    <property type="match status" value="1"/>
</dbReference>
<dbReference type="GO" id="GO:0043138">
    <property type="term" value="F:3'-5' DNA helicase activity"/>
    <property type="evidence" value="ECO:0007669"/>
    <property type="project" value="TreeGrafter"/>
</dbReference>
<dbReference type="SUPFAM" id="SSF46785">
    <property type="entry name" value="Winged helix' DNA-binding domain"/>
    <property type="match status" value="1"/>
</dbReference>
<dbReference type="PANTHER" id="PTHR47957:SF3">
    <property type="entry name" value="ATP-DEPENDENT HELICASE HRQ1"/>
    <property type="match status" value="1"/>
</dbReference>
<evidence type="ECO:0000313" key="7">
    <source>
        <dbReference type="Proteomes" id="UP000650582"/>
    </source>
</evidence>
<proteinExistence type="predicted"/>
<dbReference type="InterPro" id="IPR055227">
    <property type="entry name" value="HRQ1_WHD"/>
</dbReference>
<dbReference type="Proteomes" id="UP000650582">
    <property type="component" value="Unassembled WGS sequence"/>
</dbReference>
<dbReference type="EMBL" id="JACYCC010000040">
    <property type="protein sequence ID" value="KAF8677689.1"/>
    <property type="molecule type" value="Genomic_DNA"/>
</dbReference>
<dbReference type="GO" id="GO:0003676">
    <property type="term" value="F:nucleic acid binding"/>
    <property type="evidence" value="ECO:0007669"/>
    <property type="project" value="InterPro"/>
</dbReference>
<dbReference type="InterPro" id="IPR027417">
    <property type="entry name" value="P-loop_NTPase"/>
</dbReference>
<dbReference type="InterPro" id="IPR018973">
    <property type="entry name" value="MZB"/>
</dbReference>
<evidence type="ECO:0000259" key="4">
    <source>
        <dbReference type="PROSITE" id="PS51192"/>
    </source>
</evidence>
<evidence type="ECO:0000256" key="2">
    <source>
        <dbReference type="ARBA" id="ARBA00022840"/>
    </source>
</evidence>
<dbReference type="PROSITE" id="PS51192">
    <property type="entry name" value="HELICASE_ATP_BIND_1"/>
    <property type="match status" value="1"/>
</dbReference>
<name>A0A8H7H869_9AGAM</name>
<dbReference type="Pfam" id="PF22982">
    <property type="entry name" value="WHD_HRQ1"/>
    <property type="match status" value="1"/>
</dbReference>
<keyword evidence="2" id="KW-0067">ATP-binding</keyword>